<accession>A0AAE0IVX1</accession>
<dbReference type="AlphaFoldDB" id="A0AAE0IVX1"/>
<keyword evidence="1" id="KW-0472">Membrane</keyword>
<sequence>MGARWMRPSSTPLLLFLRYRAVFFFFALSFFFSFFFSSFPPQSPPLRHHEEFFCHLVALVRAAGRTESSSQGGACQSRIRLIPIHATGCVRESDYLK</sequence>
<reference evidence="2" key="1">
    <citation type="journal article" date="2023" name="Mol. Phylogenet. Evol.">
        <title>Genome-scale phylogeny and comparative genomics of the fungal order Sordariales.</title>
        <authorList>
            <person name="Hensen N."/>
            <person name="Bonometti L."/>
            <person name="Westerberg I."/>
            <person name="Brannstrom I.O."/>
            <person name="Guillou S."/>
            <person name="Cros-Aarteil S."/>
            <person name="Calhoun S."/>
            <person name="Haridas S."/>
            <person name="Kuo A."/>
            <person name="Mondo S."/>
            <person name="Pangilinan J."/>
            <person name="Riley R."/>
            <person name="LaButti K."/>
            <person name="Andreopoulos B."/>
            <person name="Lipzen A."/>
            <person name="Chen C."/>
            <person name="Yan M."/>
            <person name="Daum C."/>
            <person name="Ng V."/>
            <person name="Clum A."/>
            <person name="Steindorff A."/>
            <person name="Ohm R.A."/>
            <person name="Martin F."/>
            <person name="Silar P."/>
            <person name="Natvig D.O."/>
            <person name="Lalanne C."/>
            <person name="Gautier V."/>
            <person name="Ament-Velasquez S.L."/>
            <person name="Kruys A."/>
            <person name="Hutchinson M.I."/>
            <person name="Powell A.J."/>
            <person name="Barry K."/>
            <person name="Miller A.N."/>
            <person name="Grigoriev I.V."/>
            <person name="Debuchy R."/>
            <person name="Gladieux P."/>
            <person name="Hiltunen Thoren M."/>
            <person name="Johannesson H."/>
        </authorList>
    </citation>
    <scope>NUCLEOTIDE SEQUENCE</scope>
    <source>
        <strain evidence="2">SMH4131-1</strain>
    </source>
</reference>
<reference evidence="2" key="2">
    <citation type="submission" date="2023-06" db="EMBL/GenBank/DDBJ databases">
        <authorList>
            <consortium name="Lawrence Berkeley National Laboratory"/>
            <person name="Haridas S."/>
            <person name="Hensen N."/>
            <person name="Bonometti L."/>
            <person name="Westerberg I."/>
            <person name="Brannstrom I.O."/>
            <person name="Guillou S."/>
            <person name="Cros-Aarteil S."/>
            <person name="Calhoun S."/>
            <person name="Kuo A."/>
            <person name="Mondo S."/>
            <person name="Pangilinan J."/>
            <person name="Riley R."/>
            <person name="Labutti K."/>
            <person name="Andreopoulos B."/>
            <person name="Lipzen A."/>
            <person name="Chen C."/>
            <person name="Yanf M."/>
            <person name="Daum C."/>
            <person name="Ng V."/>
            <person name="Clum A."/>
            <person name="Steindorff A."/>
            <person name="Ohm R."/>
            <person name="Martin F."/>
            <person name="Silar P."/>
            <person name="Natvig D."/>
            <person name="Lalanne C."/>
            <person name="Gautier V."/>
            <person name="Ament-Velasquez S.L."/>
            <person name="Kruys A."/>
            <person name="Hutchinson M.I."/>
            <person name="Powell A.J."/>
            <person name="Barry K."/>
            <person name="Miller A.N."/>
            <person name="Grigoriev I.V."/>
            <person name="Debuchy R."/>
            <person name="Gladieux P."/>
            <person name="Thoren M.H."/>
            <person name="Johannesson H."/>
        </authorList>
    </citation>
    <scope>NUCLEOTIDE SEQUENCE</scope>
    <source>
        <strain evidence="2">SMH4131-1</strain>
    </source>
</reference>
<comment type="caution">
    <text evidence="2">The sequence shown here is derived from an EMBL/GenBank/DDBJ whole genome shotgun (WGS) entry which is preliminary data.</text>
</comment>
<organism evidence="2 3">
    <name type="scientific">Cercophora scortea</name>
    <dbReference type="NCBI Taxonomy" id="314031"/>
    <lineage>
        <taxon>Eukaryota</taxon>
        <taxon>Fungi</taxon>
        <taxon>Dikarya</taxon>
        <taxon>Ascomycota</taxon>
        <taxon>Pezizomycotina</taxon>
        <taxon>Sordariomycetes</taxon>
        <taxon>Sordariomycetidae</taxon>
        <taxon>Sordariales</taxon>
        <taxon>Lasiosphaeriaceae</taxon>
        <taxon>Cercophora</taxon>
    </lineage>
</organism>
<proteinExistence type="predicted"/>
<evidence type="ECO:0000313" key="3">
    <source>
        <dbReference type="Proteomes" id="UP001286456"/>
    </source>
</evidence>
<keyword evidence="1" id="KW-0812">Transmembrane</keyword>
<gene>
    <name evidence="2" type="ORF">B0T19DRAFT_98727</name>
</gene>
<name>A0AAE0IVX1_9PEZI</name>
<dbReference type="Proteomes" id="UP001286456">
    <property type="component" value="Unassembled WGS sequence"/>
</dbReference>
<protein>
    <submittedName>
        <fullName evidence="2">Uncharacterized protein</fullName>
    </submittedName>
</protein>
<feature type="transmembrane region" description="Helical" evidence="1">
    <location>
        <begin position="21"/>
        <end position="39"/>
    </location>
</feature>
<keyword evidence="1" id="KW-1133">Transmembrane helix</keyword>
<evidence type="ECO:0000256" key="1">
    <source>
        <dbReference type="SAM" id="Phobius"/>
    </source>
</evidence>
<dbReference type="EMBL" id="JAUEPO010000002">
    <property type="protein sequence ID" value="KAK3332244.1"/>
    <property type="molecule type" value="Genomic_DNA"/>
</dbReference>
<evidence type="ECO:0000313" key="2">
    <source>
        <dbReference type="EMBL" id="KAK3332244.1"/>
    </source>
</evidence>
<keyword evidence="3" id="KW-1185">Reference proteome</keyword>